<reference evidence="1 2" key="1">
    <citation type="submission" date="2020-08" db="EMBL/GenBank/DDBJ databases">
        <title>Sequencing the genomes of 1000 actinobacteria strains.</title>
        <authorList>
            <person name="Klenk H.-P."/>
        </authorList>
    </citation>
    <scope>NUCLEOTIDE SEQUENCE [LARGE SCALE GENOMIC DNA]</scope>
    <source>
        <strain evidence="1 2">DSM 43851</strain>
    </source>
</reference>
<protein>
    <submittedName>
        <fullName evidence="1">Uncharacterized protein</fullName>
    </submittedName>
</protein>
<name>A0A7W9KF18_9PSEU</name>
<proteinExistence type="predicted"/>
<sequence length="69" mass="7014">MPADIGGSPIAAMFSLALVRYAMVAEAPLDGSRTLTVWALALRLLTTSVQLPSSDVAVTCTPLGAPVTG</sequence>
<organism evidence="1 2">
    <name type="scientific">Kutzneria kofuensis</name>
    <dbReference type="NCBI Taxonomy" id="103725"/>
    <lineage>
        <taxon>Bacteria</taxon>
        <taxon>Bacillati</taxon>
        <taxon>Actinomycetota</taxon>
        <taxon>Actinomycetes</taxon>
        <taxon>Pseudonocardiales</taxon>
        <taxon>Pseudonocardiaceae</taxon>
        <taxon>Kutzneria</taxon>
    </lineage>
</organism>
<dbReference type="RefSeq" id="WP_246488581.1">
    <property type="nucleotide sequence ID" value="NZ_JACHIR010000001.1"/>
</dbReference>
<comment type="caution">
    <text evidence="1">The sequence shown here is derived from an EMBL/GenBank/DDBJ whole genome shotgun (WGS) entry which is preliminary data.</text>
</comment>
<dbReference type="Proteomes" id="UP000585638">
    <property type="component" value="Unassembled WGS sequence"/>
</dbReference>
<evidence type="ECO:0000313" key="2">
    <source>
        <dbReference type="Proteomes" id="UP000585638"/>
    </source>
</evidence>
<keyword evidence="2" id="KW-1185">Reference proteome</keyword>
<dbReference type="AlphaFoldDB" id="A0A7W9KF18"/>
<dbReference type="EMBL" id="JACHIR010000001">
    <property type="protein sequence ID" value="MBB5891435.1"/>
    <property type="molecule type" value="Genomic_DNA"/>
</dbReference>
<evidence type="ECO:0000313" key="1">
    <source>
        <dbReference type="EMBL" id="MBB5891435.1"/>
    </source>
</evidence>
<gene>
    <name evidence="1" type="ORF">BJ998_002631</name>
</gene>
<accession>A0A7W9KF18</accession>